<feature type="transmembrane region" description="Helical" evidence="12">
    <location>
        <begin position="178"/>
        <end position="201"/>
    </location>
</feature>
<evidence type="ECO:0000259" key="13">
    <source>
        <dbReference type="PROSITE" id="PS51384"/>
    </source>
</evidence>
<feature type="transmembrane region" description="Helical" evidence="12">
    <location>
        <begin position="222"/>
        <end position="240"/>
    </location>
</feature>
<dbReference type="SFLD" id="SFLDS00052">
    <property type="entry name" value="Ferric_Reductase_Domain"/>
    <property type="match status" value="2"/>
</dbReference>
<dbReference type="OrthoDB" id="10006946at2759"/>
<reference evidence="14" key="2">
    <citation type="submission" date="2020-11" db="EMBL/GenBank/DDBJ databases">
        <authorList>
            <consortium name="DOE Joint Genome Institute"/>
            <person name="Kuo A."/>
            <person name="Miyauchi S."/>
            <person name="Kiss E."/>
            <person name="Drula E."/>
            <person name="Kohler A."/>
            <person name="Sanchez-Garcia M."/>
            <person name="Andreopoulos B."/>
            <person name="Barry K.W."/>
            <person name="Bonito G."/>
            <person name="Buee M."/>
            <person name="Carver A."/>
            <person name="Chen C."/>
            <person name="Cichocki N."/>
            <person name="Clum A."/>
            <person name="Culley D."/>
            <person name="Crous P.W."/>
            <person name="Fauchery L."/>
            <person name="Girlanda M."/>
            <person name="Hayes R."/>
            <person name="Keri Z."/>
            <person name="Labutti K."/>
            <person name="Lipzen A."/>
            <person name="Lombard V."/>
            <person name="Magnuson J."/>
            <person name="Maillard F."/>
            <person name="Morin E."/>
            <person name="Murat C."/>
            <person name="Nolan M."/>
            <person name="Ohm R."/>
            <person name="Pangilinan J."/>
            <person name="Pereira M."/>
            <person name="Perotto S."/>
            <person name="Peter M."/>
            <person name="Riley R."/>
            <person name="Sitrit Y."/>
            <person name="Stielow B."/>
            <person name="Szollosi G."/>
            <person name="Zifcakova L."/>
            <person name="Stursova M."/>
            <person name="Spatafora J.W."/>
            <person name="Tedersoo L."/>
            <person name="Vaario L.-M."/>
            <person name="Yamada A."/>
            <person name="Yan M."/>
            <person name="Wang P."/>
            <person name="Xu J."/>
            <person name="Bruns T."/>
            <person name="Baldrian P."/>
            <person name="Vilgalys R."/>
            <person name="Henrissat B."/>
            <person name="Grigoriev I.V."/>
            <person name="Hibbett D."/>
            <person name="Nagy L.G."/>
            <person name="Martin F.M."/>
        </authorList>
    </citation>
    <scope>NUCLEOTIDE SEQUENCE</scope>
    <source>
        <strain evidence="14">UH-Tt-Lm1</strain>
    </source>
</reference>
<evidence type="ECO:0000256" key="2">
    <source>
        <dbReference type="ARBA" id="ARBA00006278"/>
    </source>
</evidence>
<dbReference type="InterPro" id="IPR013112">
    <property type="entry name" value="FAD-bd_8"/>
</dbReference>
<evidence type="ECO:0000256" key="1">
    <source>
        <dbReference type="ARBA" id="ARBA00004141"/>
    </source>
</evidence>
<feature type="domain" description="FAD-binding FR-type" evidence="13">
    <location>
        <begin position="380"/>
        <end position="518"/>
    </location>
</feature>
<evidence type="ECO:0000256" key="6">
    <source>
        <dbReference type="ARBA" id="ARBA00022989"/>
    </source>
</evidence>
<dbReference type="CDD" id="cd06186">
    <property type="entry name" value="NOX_Duox_like_FAD_NADP"/>
    <property type="match status" value="1"/>
</dbReference>
<keyword evidence="9 12" id="KW-0472">Membrane</keyword>
<keyword evidence="4 12" id="KW-0812">Transmembrane</keyword>
<organism evidence="14 15">
    <name type="scientific">Thelephora terrestris</name>
    <dbReference type="NCBI Taxonomy" id="56493"/>
    <lineage>
        <taxon>Eukaryota</taxon>
        <taxon>Fungi</taxon>
        <taxon>Dikarya</taxon>
        <taxon>Basidiomycota</taxon>
        <taxon>Agaricomycotina</taxon>
        <taxon>Agaricomycetes</taxon>
        <taxon>Thelephorales</taxon>
        <taxon>Thelephoraceae</taxon>
        <taxon>Thelephora</taxon>
    </lineage>
</organism>
<dbReference type="Proteomes" id="UP000736335">
    <property type="component" value="Unassembled WGS sequence"/>
</dbReference>
<gene>
    <name evidence="14" type="ORF">BJ322DRAFT_1082730</name>
</gene>
<evidence type="ECO:0000313" key="14">
    <source>
        <dbReference type="EMBL" id="KAF9780415.1"/>
    </source>
</evidence>
<feature type="transmembrane region" description="Helical" evidence="12">
    <location>
        <begin position="106"/>
        <end position="127"/>
    </location>
</feature>
<evidence type="ECO:0000256" key="5">
    <source>
        <dbReference type="ARBA" id="ARBA00022982"/>
    </source>
</evidence>
<feature type="region of interest" description="Disordered" evidence="11">
    <location>
        <begin position="82"/>
        <end position="101"/>
    </location>
</feature>
<accession>A0A9P6H6N8</accession>
<sequence length="1013" mass="112853">MDPHPNNPGSPPYTEPHDWITGYLTVHSMSKPSYRVAFALWIIIAAFFLIGTVVHLTGTSKPFWFAHWSKWALRRRTWRKHAGKKEAEKTGKPHRQPTPLPSNSQLLSLGFIFILSMILCFVGPDYIAPRRPAGIPDGPAPPSTLQNREVDHKQIAEYVAYYTINKSWWTVAGRTGNIAFALFPLCILFALKAAPFALFALPYTTQFSFDKLSTLHRWVGRLIYFITSIHVLSWSIQLATTKNPVTNRTTYIYAWLYPPFVWGWAAFVPFTLLIASSFRFFRYNFYETFYALHVFLVPITLFTAGMHHPSVGWWCWSALIIWVAERAWRGTWWFWVNGIFKRQIPNAPPREKSLSHMSRKSSISSLGLKGTANLDTISEYTDYEAPLLRKHSRVPTRVESLMSPPSTYVPPPGYALAELMPGKTIRLTVLTPACRPWAPGQHFLLSIPSINKYTSHPFTVGSICDQESSNPAGRVLIFFIRAKAGWTKTLWDTTVALGARDKFHCDGEEPPQGTYPPERGVLLRTFVEGPFGSVARTDWIEYSSVLLVAGGSGVSFALSVLVYLCLCLSGRASKYLGGQAKPFSRVSRVRFVWLAREFSHISWCASIVRRCMALVPGSALQVDIFVTNVPKDKKPTTPAAPGTEGTKPPRLSWTPSKSPVSLNPTGAAPSMEDVSLEAGSRGPGHLAPPEERRPRPVSISSFSDDHNSLLMPNPHEGGPGRYGDGGLKGKDYDYEMGMDGQNGQFQEDSTYDVLDYTHFNGDLDAEVVPAEESFSRRLRQEGALRRKLTRKMTMGMGMGMEAGGHQDQESLWADLGQQVASPTLIATPGPGEYFTPPNSSHGHKGEHAQTMHEGADEDTMGRDARRSSIPPYLQKYAELGKRDATKSSRAQRLERTSMSSIRDNIMDVSAVQAMLPKTGKGARGEEVALQFNDEEVEDMLAMTEYAWPGRPMLDKLLREEVKLAKGPLVVACCGPTQLSASIRKIVAAQIDPVKIKAGDQTGYISCVTEEFEY</sequence>
<dbReference type="GO" id="GO:0015677">
    <property type="term" value="P:copper ion import"/>
    <property type="evidence" value="ECO:0007669"/>
    <property type="project" value="TreeGrafter"/>
</dbReference>
<keyword evidence="3" id="KW-0813">Transport</keyword>
<evidence type="ECO:0000256" key="7">
    <source>
        <dbReference type="ARBA" id="ARBA00023002"/>
    </source>
</evidence>
<dbReference type="GO" id="GO:0000293">
    <property type="term" value="F:ferric-chelate reductase activity"/>
    <property type="evidence" value="ECO:0007669"/>
    <property type="project" value="UniProtKB-ARBA"/>
</dbReference>
<dbReference type="EMBL" id="WIUZ02000016">
    <property type="protein sequence ID" value="KAF9780415.1"/>
    <property type="molecule type" value="Genomic_DNA"/>
</dbReference>
<feature type="region of interest" description="Disordered" evidence="11">
    <location>
        <begin position="837"/>
        <end position="862"/>
    </location>
</feature>
<keyword evidence="5" id="KW-0249">Electron transport</keyword>
<keyword evidence="6 12" id="KW-1133">Transmembrane helix</keyword>
<dbReference type="PROSITE" id="PS51384">
    <property type="entry name" value="FAD_FR"/>
    <property type="match status" value="1"/>
</dbReference>
<dbReference type="InterPro" id="IPR013121">
    <property type="entry name" value="Fe_red_NAD-bd_6"/>
</dbReference>
<keyword evidence="8" id="KW-0406">Ion transport</keyword>
<feature type="transmembrane region" description="Helical" evidence="12">
    <location>
        <begin position="288"/>
        <end position="305"/>
    </location>
</feature>
<feature type="compositionally biased region" description="Basic and acidic residues" evidence="11">
    <location>
        <begin position="843"/>
        <end position="862"/>
    </location>
</feature>
<keyword evidence="15" id="KW-1185">Reference proteome</keyword>
<evidence type="ECO:0000256" key="9">
    <source>
        <dbReference type="ARBA" id="ARBA00023136"/>
    </source>
</evidence>
<evidence type="ECO:0000256" key="11">
    <source>
        <dbReference type="SAM" id="MobiDB-lite"/>
    </source>
</evidence>
<dbReference type="Gene3D" id="3.40.50.80">
    <property type="entry name" value="Nucleotide-binding domain of ferredoxin-NADP reductase (FNR) module"/>
    <property type="match status" value="1"/>
</dbReference>
<dbReference type="InterPro" id="IPR051410">
    <property type="entry name" value="Ferric/Cupric_Reductase"/>
</dbReference>
<evidence type="ECO:0000313" key="15">
    <source>
        <dbReference type="Proteomes" id="UP000736335"/>
    </source>
</evidence>
<protein>
    <recommendedName>
        <fullName evidence="13">FAD-binding FR-type domain-containing protein</fullName>
    </recommendedName>
</protein>
<reference evidence="14" key="1">
    <citation type="journal article" date="2020" name="Nat. Commun.">
        <title>Large-scale genome sequencing of mycorrhizal fungi provides insights into the early evolution of symbiotic traits.</title>
        <authorList>
            <person name="Miyauchi S."/>
            <person name="Kiss E."/>
            <person name="Kuo A."/>
            <person name="Drula E."/>
            <person name="Kohler A."/>
            <person name="Sanchez-Garcia M."/>
            <person name="Morin E."/>
            <person name="Andreopoulos B."/>
            <person name="Barry K.W."/>
            <person name="Bonito G."/>
            <person name="Buee M."/>
            <person name="Carver A."/>
            <person name="Chen C."/>
            <person name="Cichocki N."/>
            <person name="Clum A."/>
            <person name="Culley D."/>
            <person name="Crous P.W."/>
            <person name="Fauchery L."/>
            <person name="Girlanda M."/>
            <person name="Hayes R.D."/>
            <person name="Keri Z."/>
            <person name="LaButti K."/>
            <person name="Lipzen A."/>
            <person name="Lombard V."/>
            <person name="Magnuson J."/>
            <person name="Maillard F."/>
            <person name="Murat C."/>
            <person name="Nolan M."/>
            <person name="Ohm R.A."/>
            <person name="Pangilinan J."/>
            <person name="Pereira M.F."/>
            <person name="Perotto S."/>
            <person name="Peter M."/>
            <person name="Pfister S."/>
            <person name="Riley R."/>
            <person name="Sitrit Y."/>
            <person name="Stielow J.B."/>
            <person name="Szollosi G."/>
            <person name="Zifcakova L."/>
            <person name="Stursova M."/>
            <person name="Spatafora J.W."/>
            <person name="Tedersoo L."/>
            <person name="Vaario L.M."/>
            <person name="Yamada A."/>
            <person name="Yan M."/>
            <person name="Wang P."/>
            <person name="Xu J."/>
            <person name="Bruns T."/>
            <person name="Baldrian P."/>
            <person name="Vilgalys R."/>
            <person name="Dunand C."/>
            <person name="Henrissat B."/>
            <person name="Grigoriev I.V."/>
            <person name="Hibbett D."/>
            <person name="Nagy L.G."/>
            <person name="Martin F.M."/>
        </authorList>
    </citation>
    <scope>NUCLEOTIDE SEQUENCE</scope>
    <source>
        <strain evidence="14">UH-Tt-Lm1</strain>
    </source>
</reference>
<feature type="transmembrane region" description="Helical" evidence="12">
    <location>
        <begin position="545"/>
        <end position="564"/>
    </location>
</feature>
<dbReference type="InterPro" id="IPR017927">
    <property type="entry name" value="FAD-bd_FR_type"/>
</dbReference>
<dbReference type="GO" id="GO:0006879">
    <property type="term" value="P:intracellular iron ion homeostasis"/>
    <property type="evidence" value="ECO:0007669"/>
    <property type="project" value="TreeGrafter"/>
</dbReference>
<dbReference type="InterPro" id="IPR039261">
    <property type="entry name" value="FNR_nucleotide-bd"/>
</dbReference>
<keyword evidence="7" id="KW-0560">Oxidoreductase</keyword>
<dbReference type="GO" id="GO:0005886">
    <property type="term" value="C:plasma membrane"/>
    <property type="evidence" value="ECO:0007669"/>
    <property type="project" value="TreeGrafter"/>
</dbReference>
<keyword evidence="10" id="KW-0325">Glycoprotein</keyword>
<evidence type="ECO:0000256" key="3">
    <source>
        <dbReference type="ARBA" id="ARBA00022448"/>
    </source>
</evidence>
<feature type="region of interest" description="Disordered" evidence="11">
    <location>
        <begin position="631"/>
        <end position="724"/>
    </location>
</feature>
<comment type="caution">
    <text evidence="14">The sequence shown here is derived from an EMBL/GenBank/DDBJ whole genome shotgun (WGS) entry which is preliminary data.</text>
</comment>
<comment type="subcellular location">
    <subcellularLocation>
        <location evidence="1">Membrane</location>
        <topology evidence="1">Multi-pass membrane protein</topology>
    </subcellularLocation>
</comment>
<feature type="transmembrane region" description="Helical" evidence="12">
    <location>
        <begin position="260"/>
        <end position="281"/>
    </location>
</feature>
<evidence type="ECO:0000256" key="4">
    <source>
        <dbReference type="ARBA" id="ARBA00022692"/>
    </source>
</evidence>
<dbReference type="InterPro" id="IPR013130">
    <property type="entry name" value="Fe3_Rdtase_TM_dom"/>
</dbReference>
<proteinExistence type="inferred from homology"/>
<evidence type="ECO:0000256" key="12">
    <source>
        <dbReference type="SAM" id="Phobius"/>
    </source>
</evidence>
<evidence type="ECO:0000256" key="8">
    <source>
        <dbReference type="ARBA" id="ARBA00023065"/>
    </source>
</evidence>
<feature type="compositionally biased region" description="Low complexity" evidence="11">
    <location>
        <begin position="636"/>
        <end position="649"/>
    </location>
</feature>
<dbReference type="Pfam" id="PF08022">
    <property type="entry name" value="FAD_binding_8"/>
    <property type="match status" value="1"/>
</dbReference>
<feature type="transmembrane region" description="Helical" evidence="12">
    <location>
        <begin position="38"/>
        <end position="58"/>
    </location>
</feature>
<dbReference type="Pfam" id="PF08030">
    <property type="entry name" value="NAD_binding_6"/>
    <property type="match status" value="1"/>
</dbReference>
<dbReference type="Pfam" id="PF01794">
    <property type="entry name" value="Ferric_reduct"/>
    <property type="match status" value="1"/>
</dbReference>
<dbReference type="PANTHER" id="PTHR32361:SF9">
    <property type="entry name" value="FERRIC REDUCTASE TRANSMEMBRANE COMPONENT 3-RELATED"/>
    <property type="match status" value="1"/>
</dbReference>
<dbReference type="PANTHER" id="PTHR32361">
    <property type="entry name" value="FERRIC/CUPRIC REDUCTASE TRANSMEMBRANE COMPONENT"/>
    <property type="match status" value="1"/>
</dbReference>
<name>A0A9P6H6N8_9AGAM</name>
<feature type="compositionally biased region" description="Polar residues" evidence="11">
    <location>
        <begin position="653"/>
        <end position="664"/>
    </location>
</feature>
<comment type="similarity">
    <text evidence="2">Belongs to the ferric reductase (FRE) family.</text>
</comment>
<evidence type="ECO:0000256" key="10">
    <source>
        <dbReference type="ARBA" id="ARBA00023180"/>
    </source>
</evidence>
<dbReference type="AlphaFoldDB" id="A0A9P6H6N8"/>
<dbReference type="GO" id="GO:0006826">
    <property type="term" value="P:iron ion transport"/>
    <property type="evidence" value="ECO:0007669"/>
    <property type="project" value="TreeGrafter"/>
</dbReference>